<organism evidence="2">
    <name type="scientific">Lygus hesperus</name>
    <name type="common">Western plant bug</name>
    <dbReference type="NCBI Taxonomy" id="30085"/>
    <lineage>
        <taxon>Eukaryota</taxon>
        <taxon>Metazoa</taxon>
        <taxon>Ecdysozoa</taxon>
        <taxon>Arthropoda</taxon>
        <taxon>Hexapoda</taxon>
        <taxon>Insecta</taxon>
        <taxon>Pterygota</taxon>
        <taxon>Neoptera</taxon>
        <taxon>Paraneoptera</taxon>
        <taxon>Hemiptera</taxon>
        <taxon>Heteroptera</taxon>
        <taxon>Panheteroptera</taxon>
        <taxon>Cimicomorpha</taxon>
        <taxon>Miridae</taxon>
        <taxon>Mirini</taxon>
        <taxon>Lygus</taxon>
    </lineage>
</organism>
<feature type="region of interest" description="Disordered" evidence="1">
    <location>
        <begin position="56"/>
        <end position="79"/>
    </location>
</feature>
<gene>
    <name evidence="2" type="ORF">g.60462</name>
</gene>
<accession>A0A146L815</accession>
<feature type="compositionally biased region" description="Polar residues" evidence="1">
    <location>
        <begin position="63"/>
        <end position="75"/>
    </location>
</feature>
<reference evidence="2" key="1">
    <citation type="journal article" date="2016" name="Gigascience">
        <title>De novo construction of an expanded transcriptome assembly for the western tarnished plant bug, Lygus hesperus.</title>
        <authorList>
            <person name="Tassone E.E."/>
            <person name="Geib S.M."/>
            <person name="Hall B."/>
            <person name="Fabrick J.A."/>
            <person name="Brent C.S."/>
            <person name="Hull J.J."/>
        </authorList>
    </citation>
    <scope>NUCLEOTIDE SEQUENCE</scope>
</reference>
<protein>
    <submittedName>
        <fullName evidence="2">Uncharacterized protein</fullName>
    </submittedName>
</protein>
<dbReference type="EMBL" id="GDHC01015273">
    <property type="protein sequence ID" value="JAQ03356.1"/>
    <property type="molecule type" value="Transcribed_RNA"/>
</dbReference>
<evidence type="ECO:0000256" key="1">
    <source>
        <dbReference type="SAM" id="MobiDB-lite"/>
    </source>
</evidence>
<feature type="non-terminal residue" evidence="2">
    <location>
        <position position="203"/>
    </location>
</feature>
<name>A0A146L815_LYGHE</name>
<sequence length="203" mass="22795">ENNDLVGIVVDFFNRLRHFEKGKIMGTSLSGFINKIDEFSKGEIESRTCFLRTQHRTRKGSMVTKTRSPTCSNPPNKKRVSFAEHPRIARISDGDHTVIPLDEYHQPSQPSPNNSIEMDFLPPEEGCEIVNLPLGEAHEIINLTPEEAHEIENVPPEVDSHKCLVGTKSSIITKTQSKTCSDLNNQSELFPVNTEKSETDLDP</sequence>
<proteinExistence type="predicted"/>
<dbReference type="AlphaFoldDB" id="A0A146L815"/>
<evidence type="ECO:0000313" key="2">
    <source>
        <dbReference type="EMBL" id="JAQ03356.1"/>
    </source>
</evidence>
<feature type="non-terminal residue" evidence="2">
    <location>
        <position position="1"/>
    </location>
</feature>